<evidence type="ECO:0000313" key="4">
    <source>
        <dbReference type="Proteomes" id="UP001239782"/>
    </source>
</evidence>
<dbReference type="AlphaFoldDB" id="A0AA51RUD6"/>
<keyword evidence="3" id="KW-0282">Flagellum</keyword>
<name>A0AA51RUD6_9GAMM</name>
<dbReference type="Proteomes" id="UP001239782">
    <property type="component" value="Chromosome"/>
</dbReference>
<keyword evidence="3" id="KW-0969">Cilium</keyword>
<keyword evidence="4" id="KW-1185">Reference proteome</keyword>
<dbReference type="Gene3D" id="3.30.750.140">
    <property type="match status" value="1"/>
</dbReference>
<evidence type="ECO:0000259" key="2">
    <source>
        <dbReference type="Pfam" id="PF02120"/>
    </source>
</evidence>
<organism evidence="3 4">
    <name type="scientific">Pleionea litopenaei</name>
    <dbReference type="NCBI Taxonomy" id="3070815"/>
    <lineage>
        <taxon>Bacteria</taxon>
        <taxon>Pseudomonadati</taxon>
        <taxon>Pseudomonadota</taxon>
        <taxon>Gammaproteobacteria</taxon>
        <taxon>Oceanospirillales</taxon>
        <taxon>Pleioneaceae</taxon>
        <taxon>Pleionea</taxon>
    </lineage>
</organism>
<dbReference type="InterPro" id="IPR052563">
    <property type="entry name" value="FliK"/>
</dbReference>
<dbReference type="CDD" id="cd17470">
    <property type="entry name" value="T3SS_Flik_C"/>
    <property type="match status" value="1"/>
</dbReference>
<sequence>MANIISQIFDTNRSNQSASESSLSTRGSSVGDANSLKFREYLTSNQKSVAIEYSATVAADGEFEGSSGNDFINKVIFENGKSLPLEQLERLLDNDSGKGKAFAEQIALEQESVSELQVGSSTLQSGDAASELLTEIDDAELLNGINLTSKGEVSVSSDGLSGQINLPIHTKEFTHLKDSAQSKEIIQNKEAIQNKGALAESLTPSGLFPLNSKLKDVSIQNIDGYKAGASQIGQAFFNQLEVKTQPGEKTSLVGLREMLEKASSDSGKLSNNPRQLVDGISLDKQTINEAMRKKEVFEQIIRSATESSIKSTQATDEATKPSNFTDPLNSFMAAKDPSASATKTVAPLAAPIVLHQKGWQGNFSQMVNWMSAKGIEQAEIQLDPKELGPLTLRVSHNQGDVQVVVQAQHAQTRDLFEMNQDRLREMLLQQGINLSQFDVKQNNSQHREGDSNSESFTEQPSGSVDEISEQRSMSTIKPQGLLDLFA</sequence>
<dbReference type="PANTHER" id="PTHR37533:SF2">
    <property type="entry name" value="FLAGELLAR HOOK-LENGTH CONTROL PROTEIN"/>
    <property type="match status" value="1"/>
</dbReference>
<protein>
    <submittedName>
        <fullName evidence="3">Flagellar hook-length control protein FliK</fullName>
    </submittedName>
</protein>
<dbReference type="InterPro" id="IPR038610">
    <property type="entry name" value="FliK-like_C_sf"/>
</dbReference>
<dbReference type="Pfam" id="PF02120">
    <property type="entry name" value="Flg_hook"/>
    <property type="match status" value="1"/>
</dbReference>
<feature type="domain" description="Flagellar hook-length control protein-like C-terminal" evidence="2">
    <location>
        <begin position="366"/>
        <end position="446"/>
    </location>
</feature>
<dbReference type="InterPro" id="IPR021136">
    <property type="entry name" value="Flagellar_hook_control-like_C"/>
</dbReference>
<dbReference type="KEGG" id="plei:Q9312_01845"/>
<reference evidence="3 4" key="1">
    <citation type="submission" date="2023-08" db="EMBL/GenBank/DDBJ databases">
        <title>Pleionea litopenaei sp. nov., isolated from stomach of juvenile Litopenaeus vannamei.</title>
        <authorList>
            <person name="Rho A.M."/>
            <person name="Hwang C.Y."/>
        </authorList>
    </citation>
    <scope>NUCLEOTIDE SEQUENCE [LARGE SCALE GENOMIC DNA]</scope>
    <source>
        <strain evidence="3 4">HL-JVS1</strain>
    </source>
</reference>
<keyword evidence="3" id="KW-0966">Cell projection</keyword>
<evidence type="ECO:0000256" key="1">
    <source>
        <dbReference type="SAM" id="MobiDB-lite"/>
    </source>
</evidence>
<accession>A0AA51RUD6</accession>
<evidence type="ECO:0000313" key="3">
    <source>
        <dbReference type="EMBL" id="WMS87679.1"/>
    </source>
</evidence>
<proteinExistence type="predicted"/>
<dbReference type="EMBL" id="CP133548">
    <property type="protein sequence ID" value="WMS87679.1"/>
    <property type="molecule type" value="Genomic_DNA"/>
</dbReference>
<feature type="region of interest" description="Disordered" evidence="1">
    <location>
        <begin position="441"/>
        <end position="486"/>
    </location>
</feature>
<dbReference type="PANTHER" id="PTHR37533">
    <property type="entry name" value="FLAGELLAR HOOK-LENGTH CONTROL PROTEIN"/>
    <property type="match status" value="1"/>
</dbReference>
<feature type="compositionally biased region" description="Polar residues" evidence="1">
    <location>
        <begin position="452"/>
        <end position="462"/>
    </location>
</feature>
<dbReference type="RefSeq" id="WP_309202822.1">
    <property type="nucleotide sequence ID" value="NZ_CP133548.1"/>
</dbReference>
<gene>
    <name evidence="3" type="ORF">Q9312_01845</name>
</gene>